<feature type="domain" description="TonB-dependent receptor-like beta-barrel" evidence="11">
    <location>
        <begin position="435"/>
        <end position="808"/>
    </location>
</feature>
<dbReference type="Pfam" id="PF07715">
    <property type="entry name" value="Plug"/>
    <property type="match status" value="1"/>
</dbReference>
<dbReference type="InterPro" id="IPR023997">
    <property type="entry name" value="TonB-dep_OMP_SusC/RagA_CS"/>
</dbReference>
<dbReference type="EMBL" id="UGYW01000002">
    <property type="protein sequence ID" value="SUJ07779.1"/>
    <property type="molecule type" value="Genomic_DNA"/>
</dbReference>
<proteinExistence type="inferred from homology"/>
<dbReference type="GO" id="GO:0009279">
    <property type="term" value="C:cell outer membrane"/>
    <property type="evidence" value="ECO:0007669"/>
    <property type="project" value="UniProtKB-SubCell"/>
</dbReference>
<evidence type="ECO:0000259" key="12">
    <source>
        <dbReference type="Pfam" id="PF07715"/>
    </source>
</evidence>
<dbReference type="Pfam" id="PF13715">
    <property type="entry name" value="CarbopepD_reg_2"/>
    <property type="match status" value="1"/>
</dbReference>
<keyword evidence="10" id="KW-0732">Signal</keyword>
<evidence type="ECO:0000313" key="14">
    <source>
        <dbReference type="Proteomes" id="UP000254893"/>
    </source>
</evidence>
<dbReference type="Gene3D" id="2.60.40.1120">
    <property type="entry name" value="Carboxypeptidase-like, regulatory domain"/>
    <property type="match status" value="1"/>
</dbReference>
<feature type="signal peptide" evidence="10">
    <location>
        <begin position="1"/>
        <end position="24"/>
    </location>
</feature>
<evidence type="ECO:0000256" key="4">
    <source>
        <dbReference type="ARBA" id="ARBA00022692"/>
    </source>
</evidence>
<evidence type="ECO:0000256" key="6">
    <source>
        <dbReference type="ARBA" id="ARBA00023136"/>
    </source>
</evidence>
<keyword evidence="2 8" id="KW-0813">Transport</keyword>
<dbReference type="InterPro" id="IPR036942">
    <property type="entry name" value="Beta-barrel_TonB_sf"/>
</dbReference>
<keyword evidence="6 8" id="KW-0472">Membrane</keyword>
<dbReference type="Proteomes" id="UP000254893">
    <property type="component" value="Unassembled WGS sequence"/>
</dbReference>
<gene>
    <name evidence="13" type="ORF">NCTC11388_01820</name>
</gene>
<evidence type="ECO:0000256" key="10">
    <source>
        <dbReference type="SAM" id="SignalP"/>
    </source>
</evidence>
<evidence type="ECO:0000313" key="13">
    <source>
        <dbReference type="EMBL" id="SUJ07779.1"/>
    </source>
</evidence>
<keyword evidence="7 8" id="KW-0998">Cell outer membrane</keyword>
<accession>A0A380BVE9</accession>
<keyword evidence="3 8" id="KW-1134">Transmembrane beta strand</keyword>
<dbReference type="RefSeq" id="WP_258862126.1">
    <property type="nucleotide sequence ID" value="NZ_UGYW01000002.1"/>
</dbReference>
<reference evidence="13 14" key="1">
    <citation type="submission" date="2018-06" db="EMBL/GenBank/DDBJ databases">
        <authorList>
            <consortium name="Pathogen Informatics"/>
            <person name="Doyle S."/>
        </authorList>
    </citation>
    <scope>NUCLEOTIDE SEQUENCE [LARGE SCALE GENOMIC DNA]</scope>
    <source>
        <strain evidence="13 14">NCTC11388</strain>
    </source>
</reference>
<evidence type="ECO:0000256" key="2">
    <source>
        <dbReference type="ARBA" id="ARBA00022448"/>
    </source>
</evidence>
<dbReference type="NCBIfam" id="TIGR04056">
    <property type="entry name" value="OMP_RagA_SusC"/>
    <property type="match status" value="1"/>
</dbReference>
<dbReference type="Gene3D" id="2.170.130.10">
    <property type="entry name" value="TonB-dependent receptor, plug domain"/>
    <property type="match status" value="1"/>
</dbReference>
<protein>
    <submittedName>
        <fullName evidence="13">Outer membrane cobalamin receptor protein</fullName>
    </submittedName>
</protein>
<dbReference type="Gene3D" id="2.40.170.20">
    <property type="entry name" value="TonB-dependent receptor, beta-barrel domain"/>
    <property type="match status" value="1"/>
</dbReference>
<evidence type="ECO:0000256" key="9">
    <source>
        <dbReference type="RuleBase" id="RU003357"/>
    </source>
</evidence>
<comment type="subcellular location">
    <subcellularLocation>
        <location evidence="1 8">Cell outer membrane</location>
        <topology evidence="1 8">Multi-pass membrane protein</topology>
    </subcellularLocation>
</comment>
<dbReference type="SUPFAM" id="SSF49464">
    <property type="entry name" value="Carboxypeptidase regulatory domain-like"/>
    <property type="match status" value="1"/>
</dbReference>
<evidence type="ECO:0000256" key="8">
    <source>
        <dbReference type="PROSITE-ProRule" id="PRU01360"/>
    </source>
</evidence>
<dbReference type="InterPro" id="IPR012910">
    <property type="entry name" value="Plug_dom"/>
</dbReference>
<organism evidence="13 14">
    <name type="scientific">Sphingobacterium spiritivorum</name>
    <name type="common">Flavobacterium spiritivorum</name>
    <dbReference type="NCBI Taxonomy" id="258"/>
    <lineage>
        <taxon>Bacteria</taxon>
        <taxon>Pseudomonadati</taxon>
        <taxon>Bacteroidota</taxon>
        <taxon>Sphingobacteriia</taxon>
        <taxon>Sphingobacteriales</taxon>
        <taxon>Sphingobacteriaceae</taxon>
        <taxon>Sphingobacterium</taxon>
    </lineage>
</organism>
<dbReference type="InterPro" id="IPR008969">
    <property type="entry name" value="CarboxyPept-like_regulatory"/>
</dbReference>
<feature type="domain" description="TonB-dependent receptor plug" evidence="12">
    <location>
        <begin position="116"/>
        <end position="238"/>
    </location>
</feature>
<evidence type="ECO:0000256" key="1">
    <source>
        <dbReference type="ARBA" id="ARBA00004571"/>
    </source>
</evidence>
<keyword evidence="5 9" id="KW-0798">TonB box</keyword>
<dbReference type="InterPro" id="IPR023996">
    <property type="entry name" value="TonB-dep_OMP_SusC/RagA"/>
</dbReference>
<dbReference type="InterPro" id="IPR037066">
    <property type="entry name" value="Plug_dom_sf"/>
</dbReference>
<evidence type="ECO:0000256" key="3">
    <source>
        <dbReference type="ARBA" id="ARBA00022452"/>
    </source>
</evidence>
<dbReference type="PROSITE" id="PS52016">
    <property type="entry name" value="TONB_DEPENDENT_REC_3"/>
    <property type="match status" value="1"/>
</dbReference>
<evidence type="ECO:0000259" key="11">
    <source>
        <dbReference type="Pfam" id="PF00593"/>
    </source>
</evidence>
<dbReference type="InterPro" id="IPR000531">
    <property type="entry name" value="Beta-barrel_TonB"/>
</dbReference>
<dbReference type="NCBIfam" id="TIGR04057">
    <property type="entry name" value="SusC_RagA_signa"/>
    <property type="match status" value="1"/>
</dbReference>
<evidence type="ECO:0000256" key="7">
    <source>
        <dbReference type="ARBA" id="ARBA00023237"/>
    </source>
</evidence>
<keyword evidence="13" id="KW-0675">Receptor</keyword>
<comment type="similarity">
    <text evidence="8 9">Belongs to the TonB-dependent receptor family.</text>
</comment>
<sequence length="1113" mass="121534">MKQFYTSCCMIVMVSIFSISSLFAQQSVTGKVTSTTGNVSGVTVAVKGTSRATQTKEDGSYTIQAQKGETIRFSIVGYIAQEIQVANSNTINVTLTPEEGALDEVVVTGFAERKRSQIGSAVTTVSGEDIRRTGAINPITALQGLVPGLQVQPGVGGPQSTPIFRIRGSASLDPYNNQPLIVIDNIIMDQDMVLPNRGGSQDFGNILKDLNPDDIENITVLRGGAVTALYGSRAQSGVILITTKTGFSQRGLGVTITQNTQWDQAYKTLDFQNEFGPGTTGGDRDFVKTASGQLQVPSTAFNFGPRFNGQTLLDYDGREIVFSAKPNNMLDAYRTAISNNTTVGISGGNAQGSFRLSYSRNGSQGITPNNDFTRNSVNFRGTQRLLGKVIVDANVSYVKSEARNAADVGAGNAILSGNTSAGSVLVNFVSGMPRYYDTKYWMDNYKSATGGWNRADQTSFSSVLYNLYENNRVTNDDNVRGSIDVQVPFTDYLKFQGFVNINYLGSNYENRTRGRDSAYANPEYSTSMSSRFTSQFRGALHYTKKINDFNMMLLGGGEYYSFSSKGQNARIDGAIYPDIYRLSNSRNRVIAGEEKPNARHLGSLFYQASFDYRDDVTLNIYGRNDWNSSLVYNDGHGTYSYFYPGADVIWKFNETFKDKLPIFNYGALRLSYVQTGNGTGAYTTNTGAYSTGGAYNDYLGRSVLNYGYQSNTLPNQNLRPERTTKYEAGLEVRMLNNRVGTNISYYSQDSKDQIISFVTESTSGVTAALLNGGKVRNKGIELVLFGIPVKTDNFSWDTRFNYTRNRNTILSLPFGLEYIGVGGGDGYQAVAKVGGDYGTVIAPYAYAKYQAVDGSKNPIESPLNGKRVLSSPNGTSTIYERAANYTEGIDKAPVLGSILPKFLGNWRNTFNYKTFQLVVAVDAKYGGMVYSSTKDFGSWLGTLKSTLPGRSEEFGGVAFTTAAGVARNDGVILDGIYKQGTTVNFGGKVVDISGMSHQEAVDAGYMRPASAAAYYSNSHSWFSGIRERSMYESSWVSVQQVSLNYDLPSTFAKKLKMNGLRVGVYGNDLFFIYNSAPDNFNPYSINDSGSGAMNEGSAMPYVRRFGFSINGSF</sequence>
<dbReference type="InterPro" id="IPR039426">
    <property type="entry name" value="TonB-dep_rcpt-like"/>
</dbReference>
<keyword evidence="4 8" id="KW-0812">Transmembrane</keyword>
<name>A0A380BVE9_SPHSI</name>
<dbReference type="Pfam" id="PF00593">
    <property type="entry name" value="TonB_dep_Rec_b-barrel"/>
    <property type="match status" value="1"/>
</dbReference>
<feature type="chain" id="PRO_5016921449" evidence="10">
    <location>
        <begin position="25"/>
        <end position="1113"/>
    </location>
</feature>
<evidence type="ECO:0000256" key="5">
    <source>
        <dbReference type="ARBA" id="ARBA00023077"/>
    </source>
</evidence>
<dbReference type="AlphaFoldDB" id="A0A380BVE9"/>
<dbReference type="SUPFAM" id="SSF56935">
    <property type="entry name" value="Porins"/>
    <property type="match status" value="1"/>
</dbReference>